<keyword evidence="3" id="KW-1185">Reference proteome</keyword>
<dbReference type="PANTHER" id="PTHR13318">
    <property type="entry name" value="PARTNER OF PAIRED, ISOFORM B-RELATED"/>
    <property type="match status" value="1"/>
</dbReference>
<dbReference type="AlphaFoldDB" id="A0A1B0CUH0"/>
<dbReference type="SUPFAM" id="SSF52047">
    <property type="entry name" value="RNI-like"/>
    <property type="match status" value="1"/>
</dbReference>
<evidence type="ECO:0000313" key="2">
    <source>
        <dbReference type="EnsemblMetazoa" id="LLOJ008605-PA"/>
    </source>
</evidence>
<dbReference type="GO" id="GO:0019005">
    <property type="term" value="C:SCF ubiquitin ligase complex"/>
    <property type="evidence" value="ECO:0007669"/>
    <property type="project" value="TreeGrafter"/>
</dbReference>
<dbReference type="VEuPathDB" id="VectorBase:LLOJ008605"/>
<dbReference type="Proteomes" id="UP000092461">
    <property type="component" value="Unassembled WGS sequence"/>
</dbReference>
<proteinExistence type="predicted"/>
<evidence type="ECO:0000313" key="3">
    <source>
        <dbReference type="Proteomes" id="UP000092461"/>
    </source>
</evidence>
<dbReference type="EMBL" id="AJWK01029175">
    <property type="status" value="NOT_ANNOTATED_CDS"/>
    <property type="molecule type" value="Genomic_DNA"/>
</dbReference>
<dbReference type="EnsemblMetazoa" id="LLOJ008605-RA">
    <property type="protein sequence ID" value="LLOJ008605-PA"/>
    <property type="gene ID" value="LLOJ008605"/>
</dbReference>
<dbReference type="InterPro" id="IPR032675">
    <property type="entry name" value="LRR_dom_sf"/>
</dbReference>
<dbReference type="GO" id="GO:0031146">
    <property type="term" value="P:SCF-dependent proteasomal ubiquitin-dependent protein catabolic process"/>
    <property type="evidence" value="ECO:0007669"/>
    <property type="project" value="TreeGrafter"/>
</dbReference>
<dbReference type="Gene3D" id="3.80.10.10">
    <property type="entry name" value="Ribonuclease Inhibitor"/>
    <property type="match status" value="2"/>
</dbReference>
<sequence>MMDDAPILWLNNDCLLILFKYLKIEDLLSLEEVCVRFQDVVQLSYRTIPIMNFVELAKRSMGPISLSMAEKISRRVGPYVHHLNVSSESLGIPDECPPLTILEHFKQLQGIRLVEFDFSNETSIRVLSEMFGKMKSASFENCQLTDEGLLACFLRTNELEVFRLVSTEGLTGKFLQGLRGLKEAELYINSPMEAVYFREFCEANRQLYYFELYGFGNINGTCVQSMLTNLRDLKTLSMCDLPNIKSKDIETIGDLVGLRNLELFYFTLMNDDIFDELLEKMIRRGTLKHLGISCTVVVKDSTLRKVARFQNLKSLGLKGIATDSLLAKLTCFPTLEGLDVSESKVTAKGLRKFIMKCPLLELIDLSDNEISFKFIQSLGSHLRSRSKMINFVVSHTPIVEVLEGPTDIIVDFLYNKTNGQIKFIYKN</sequence>
<evidence type="ECO:0000259" key="1">
    <source>
        <dbReference type="PROSITE" id="PS50181"/>
    </source>
</evidence>
<reference evidence="2" key="1">
    <citation type="submission" date="2020-05" db="UniProtKB">
        <authorList>
            <consortium name="EnsemblMetazoa"/>
        </authorList>
    </citation>
    <scope>IDENTIFICATION</scope>
    <source>
        <strain evidence="2">Jacobina</strain>
    </source>
</reference>
<dbReference type="VEuPathDB" id="VectorBase:LLONM1_009300"/>
<accession>A0A1B0CUH0</accession>
<protein>
    <recommendedName>
        <fullName evidence="1">F-box domain-containing protein</fullName>
    </recommendedName>
</protein>
<dbReference type="PROSITE" id="PS50181">
    <property type="entry name" value="FBOX"/>
    <property type="match status" value="1"/>
</dbReference>
<feature type="domain" description="F-box" evidence="1">
    <location>
        <begin position="4"/>
        <end position="48"/>
    </location>
</feature>
<organism evidence="2 3">
    <name type="scientific">Lutzomyia longipalpis</name>
    <name type="common">Sand fly</name>
    <dbReference type="NCBI Taxonomy" id="7200"/>
    <lineage>
        <taxon>Eukaryota</taxon>
        <taxon>Metazoa</taxon>
        <taxon>Ecdysozoa</taxon>
        <taxon>Arthropoda</taxon>
        <taxon>Hexapoda</taxon>
        <taxon>Insecta</taxon>
        <taxon>Pterygota</taxon>
        <taxon>Neoptera</taxon>
        <taxon>Endopterygota</taxon>
        <taxon>Diptera</taxon>
        <taxon>Nematocera</taxon>
        <taxon>Psychodoidea</taxon>
        <taxon>Psychodidae</taxon>
        <taxon>Lutzomyia</taxon>
        <taxon>Lutzomyia</taxon>
    </lineage>
</organism>
<dbReference type="InterPro" id="IPR001810">
    <property type="entry name" value="F-box_dom"/>
</dbReference>
<name>A0A1B0CUH0_LUTLO</name>